<proteinExistence type="predicted"/>
<evidence type="ECO:0000313" key="1">
    <source>
        <dbReference type="EMBL" id="MFO2479945.1"/>
    </source>
</evidence>
<organism evidence="1 2">
    <name type="scientific">Pseudomonas imrae</name>
    <dbReference type="NCBI Taxonomy" id="2992837"/>
    <lineage>
        <taxon>Bacteria</taxon>
        <taxon>Pseudomonadati</taxon>
        <taxon>Pseudomonadota</taxon>
        <taxon>Gammaproteobacteria</taxon>
        <taxon>Pseudomonadales</taxon>
        <taxon>Pseudomonadaceae</taxon>
        <taxon>Pseudomonas</taxon>
    </lineage>
</organism>
<sequence length="184" mass="20650">MIAKQYSHRLPADYDMSLIRQRATRLGPLWDHTDGLLFKAFIIQERAEGQQMGNLYASIYLWSNSSAAADFLMGERFQKVLDSFGRPYIECWVPLDVQRGPAQNALSLYREEWSLAPGADRAQVMADETARNQLVASGDDNVAVFLALDVQAWKLVRITLSAKALDLQHPGIGYEVLYLARSAA</sequence>
<dbReference type="Proteomes" id="UP001637618">
    <property type="component" value="Unassembled WGS sequence"/>
</dbReference>
<reference evidence="1" key="1">
    <citation type="submission" date="2022-11" db="EMBL/GenBank/DDBJ databases">
        <title>Draft genome sequences of strains of Pseudomonas imrae sp. nov.</title>
        <authorList>
            <person name="Salva Serra F."/>
            <person name="Nimje P."/>
            <person name="Moore E.R.B."/>
            <person name="Marathe N.P."/>
        </authorList>
    </citation>
    <scope>NUCLEOTIDE SEQUENCE</scope>
    <source>
        <strain evidence="1">15FMM2</strain>
    </source>
</reference>
<name>A0ACC7PIT3_9PSED</name>
<accession>A0ACC7PIT3</accession>
<gene>
    <name evidence="1" type="ORF">OOJ96_21385</name>
</gene>
<dbReference type="EMBL" id="JAPEQY010000019">
    <property type="protein sequence ID" value="MFO2479945.1"/>
    <property type="molecule type" value="Genomic_DNA"/>
</dbReference>
<keyword evidence="2" id="KW-1185">Reference proteome</keyword>
<evidence type="ECO:0000313" key="2">
    <source>
        <dbReference type="Proteomes" id="UP001637618"/>
    </source>
</evidence>
<comment type="caution">
    <text evidence="1">The sequence shown here is derived from an EMBL/GenBank/DDBJ whole genome shotgun (WGS) entry which is preliminary data.</text>
</comment>
<protein>
    <submittedName>
        <fullName evidence="1">DUF4865 family protein</fullName>
    </submittedName>
</protein>